<dbReference type="EMBL" id="JACGWJ010000006">
    <property type="protein sequence ID" value="KAL0412568.1"/>
    <property type="molecule type" value="Genomic_DNA"/>
</dbReference>
<proteinExistence type="predicted"/>
<evidence type="ECO:0000313" key="1">
    <source>
        <dbReference type="EMBL" id="KAL0412568.1"/>
    </source>
</evidence>
<reference evidence="1" key="1">
    <citation type="submission" date="2020-06" db="EMBL/GenBank/DDBJ databases">
        <authorList>
            <person name="Li T."/>
            <person name="Hu X."/>
            <person name="Zhang T."/>
            <person name="Song X."/>
            <person name="Zhang H."/>
            <person name="Dai N."/>
            <person name="Sheng W."/>
            <person name="Hou X."/>
            <person name="Wei L."/>
        </authorList>
    </citation>
    <scope>NUCLEOTIDE SEQUENCE</scope>
    <source>
        <strain evidence="1">G02</strain>
        <tissue evidence="1">Leaf</tissue>
    </source>
</reference>
<name>A0AAW2U6X6_SESRA</name>
<comment type="caution">
    <text evidence="1">The sequence shown here is derived from an EMBL/GenBank/DDBJ whole genome shotgun (WGS) entry which is preliminary data.</text>
</comment>
<accession>A0AAW2U6X6</accession>
<dbReference type="AlphaFoldDB" id="A0AAW2U6X6"/>
<protein>
    <submittedName>
        <fullName evidence="1">Uncharacterized protein</fullName>
    </submittedName>
</protein>
<reference evidence="1" key="2">
    <citation type="journal article" date="2024" name="Plant">
        <title>Genomic evolution and insights into agronomic trait innovations of Sesamum species.</title>
        <authorList>
            <person name="Miao H."/>
            <person name="Wang L."/>
            <person name="Qu L."/>
            <person name="Liu H."/>
            <person name="Sun Y."/>
            <person name="Le M."/>
            <person name="Wang Q."/>
            <person name="Wei S."/>
            <person name="Zheng Y."/>
            <person name="Lin W."/>
            <person name="Duan Y."/>
            <person name="Cao H."/>
            <person name="Xiong S."/>
            <person name="Wang X."/>
            <person name="Wei L."/>
            <person name="Li C."/>
            <person name="Ma Q."/>
            <person name="Ju M."/>
            <person name="Zhao R."/>
            <person name="Li G."/>
            <person name="Mu C."/>
            <person name="Tian Q."/>
            <person name="Mei H."/>
            <person name="Zhang T."/>
            <person name="Gao T."/>
            <person name="Zhang H."/>
        </authorList>
    </citation>
    <scope>NUCLEOTIDE SEQUENCE</scope>
    <source>
        <strain evidence="1">G02</strain>
    </source>
</reference>
<sequence>MENAPNLFAGMSAPRGFLVFEDSLTLLNLGGVLLRWEVQSAEGTSLTRVFQVG</sequence>
<organism evidence="1">
    <name type="scientific">Sesamum radiatum</name>
    <name type="common">Black benniseed</name>
    <dbReference type="NCBI Taxonomy" id="300843"/>
    <lineage>
        <taxon>Eukaryota</taxon>
        <taxon>Viridiplantae</taxon>
        <taxon>Streptophyta</taxon>
        <taxon>Embryophyta</taxon>
        <taxon>Tracheophyta</taxon>
        <taxon>Spermatophyta</taxon>
        <taxon>Magnoliopsida</taxon>
        <taxon>eudicotyledons</taxon>
        <taxon>Gunneridae</taxon>
        <taxon>Pentapetalae</taxon>
        <taxon>asterids</taxon>
        <taxon>lamiids</taxon>
        <taxon>Lamiales</taxon>
        <taxon>Pedaliaceae</taxon>
        <taxon>Sesamum</taxon>
    </lineage>
</organism>
<gene>
    <name evidence="1" type="ORF">Sradi_1458500</name>
</gene>